<feature type="domain" description="HTH tetR-type" evidence="6">
    <location>
        <begin position="29"/>
        <end position="89"/>
    </location>
</feature>
<dbReference type="InterPro" id="IPR036271">
    <property type="entry name" value="Tet_transcr_reg_TetR-rel_C_sf"/>
</dbReference>
<reference evidence="7 8" key="1">
    <citation type="journal article" date="2019" name="Int. J. Syst. Evol. Microbiol.">
        <title>The Global Catalogue of Microorganisms (GCM) 10K type strain sequencing project: providing services to taxonomists for standard genome sequencing and annotation.</title>
        <authorList>
            <consortium name="The Broad Institute Genomics Platform"/>
            <consortium name="The Broad Institute Genome Sequencing Center for Infectious Disease"/>
            <person name="Wu L."/>
            <person name="Ma J."/>
        </authorList>
    </citation>
    <scope>NUCLEOTIDE SEQUENCE [LARGE SCALE GENOMIC DNA]</scope>
    <source>
        <strain evidence="7 8">JCM 15313</strain>
    </source>
</reference>
<sequence>MSAVSNDAATGTPEEPVTDHRKLPRRRGAALNAAILRAALDELTEVGYARFTMEGVAERAQASKASLYRRWPGRAELVLDAAHHALSTYAAPPNTGSLREDFVTVLTETAHVLAGPMGEALRGLLGDMLAAPERMAEVREYSGGRTMRMMYDIVSQAVDRGEVDPAALTERRLEAGLALLRYHFLFNGAPIPDEVVAGIVDDVMIPLFPPRPGK</sequence>
<dbReference type="InterPro" id="IPR050109">
    <property type="entry name" value="HTH-type_TetR-like_transc_reg"/>
</dbReference>
<dbReference type="SUPFAM" id="SSF46689">
    <property type="entry name" value="Homeodomain-like"/>
    <property type="match status" value="1"/>
</dbReference>
<keyword evidence="3" id="KW-0804">Transcription</keyword>
<keyword evidence="8" id="KW-1185">Reference proteome</keyword>
<dbReference type="Gene3D" id="1.10.10.60">
    <property type="entry name" value="Homeodomain-like"/>
    <property type="match status" value="1"/>
</dbReference>
<evidence type="ECO:0000259" key="6">
    <source>
        <dbReference type="PROSITE" id="PS50977"/>
    </source>
</evidence>
<dbReference type="EMBL" id="BAAAPC010000003">
    <property type="protein sequence ID" value="GAA1986065.1"/>
    <property type="molecule type" value="Genomic_DNA"/>
</dbReference>
<comment type="caution">
    <text evidence="7">The sequence shown here is derived from an EMBL/GenBank/DDBJ whole genome shotgun (WGS) entry which is preliminary data.</text>
</comment>
<evidence type="ECO:0000256" key="3">
    <source>
        <dbReference type="ARBA" id="ARBA00023163"/>
    </source>
</evidence>
<dbReference type="PROSITE" id="PS50977">
    <property type="entry name" value="HTH_TETR_2"/>
    <property type="match status" value="1"/>
</dbReference>
<dbReference type="SUPFAM" id="SSF48498">
    <property type="entry name" value="Tetracyclin repressor-like, C-terminal domain"/>
    <property type="match status" value="1"/>
</dbReference>
<gene>
    <name evidence="7" type="ORF">GCM10009799_09410</name>
</gene>
<name>A0ABN2SG20_9ACTN</name>
<keyword evidence="1" id="KW-0805">Transcription regulation</keyword>
<dbReference type="RefSeq" id="WP_344107136.1">
    <property type="nucleotide sequence ID" value="NZ_BAAAPC010000003.1"/>
</dbReference>
<keyword evidence="2 4" id="KW-0238">DNA-binding</keyword>
<feature type="DNA-binding region" description="H-T-H motif" evidence="4">
    <location>
        <begin position="52"/>
        <end position="71"/>
    </location>
</feature>
<dbReference type="InterPro" id="IPR001647">
    <property type="entry name" value="HTH_TetR"/>
</dbReference>
<protein>
    <submittedName>
        <fullName evidence="7">TetR/AcrR family transcriptional regulator</fullName>
    </submittedName>
</protein>
<organism evidence="7 8">
    <name type="scientific">Nocardiopsis rhodophaea</name>
    <dbReference type="NCBI Taxonomy" id="280238"/>
    <lineage>
        <taxon>Bacteria</taxon>
        <taxon>Bacillati</taxon>
        <taxon>Actinomycetota</taxon>
        <taxon>Actinomycetes</taxon>
        <taxon>Streptosporangiales</taxon>
        <taxon>Nocardiopsidaceae</taxon>
        <taxon>Nocardiopsis</taxon>
    </lineage>
</organism>
<evidence type="ECO:0000256" key="5">
    <source>
        <dbReference type="SAM" id="MobiDB-lite"/>
    </source>
</evidence>
<dbReference type="InterPro" id="IPR011075">
    <property type="entry name" value="TetR_C"/>
</dbReference>
<dbReference type="PANTHER" id="PTHR30055:SF225">
    <property type="entry name" value="TRANSCRIPTIONAL REGULATORY PROTEIN-RELATED"/>
    <property type="match status" value="1"/>
</dbReference>
<proteinExistence type="predicted"/>
<evidence type="ECO:0000256" key="1">
    <source>
        <dbReference type="ARBA" id="ARBA00023015"/>
    </source>
</evidence>
<accession>A0ABN2SG20</accession>
<dbReference type="Gene3D" id="1.10.357.10">
    <property type="entry name" value="Tetracycline Repressor, domain 2"/>
    <property type="match status" value="1"/>
</dbReference>
<dbReference type="PRINTS" id="PR00455">
    <property type="entry name" value="HTHTETR"/>
</dbReference>
<dbReference type="Pfam" id="PF16859">
    <property type="entry name" value="TetR_C_11"/>
    <property type="match status" value="1"/>
</dbReference>
<evidence type="ECO:0000256" key="2">
    <source>
        <dbReference type="ARBA" id="ARBA00023125"/>
    </source>
</evidence>
<dbReference type="PANTHER" id="PTHR30055">
    <property type="entry name" value="HTH-TYPE TRANSCRIPTIONAL REGULATOR RUTR"/>
    <property type="match status" value="1"/>
</dbReference>
<feature type="region of interest" description="Disordered" evidence="5">
    <location>
        <begin position="1"/>
        <end position="24"/>
    </location>
</feature>
<evidence type="ECO:0000256" key="4">
    <source>
        <dbReference type="PROSITE-ProRule" id="PRU00335"/>
    </source>
</evidence>
<dbReference type="Pfam" id="PF00440">
    <property type="entry name" value="TetR_N"/>
    <property type="match status" value="1"/>
</dbReference>
<evidence type="ECO:0000313" key="8">
    <source>
        <dbReference type="Proteomes" id="UP001501585"/>
    </source>
</evidence>
<evidence type="ECO:0000313" key="7">
    <source>
        <dbReference type="EMBL" id="GAA1986065.1"/>
    </source>
</evidence>
<dbReference type="InterPro" id="IPR009057">
    <property type="entry name" value="Homeodomain-like_sf"/>
</dbReference>
<dbReference type="Proteomes" id="UP001501585">
    <property type="component" value="Unassembled WGS sequence"/>
</dbReference>